<dbReference type="PANTHER" id="PTHR10587:SF78">
    <property type="entry name" value="PEPTIDOGLYCAN-N-ACETYLMURAMIC ACID DEACETYLASE PDAA"/>
    <property type="match status" value="1"/>
</dbReference>
<dbReference type="NCBIfam" id="TIGR02884">
    <property type="entry name" value="spore_pdaA"/>
    <property type="match status" value="1"/>
</dbReference>
<dbReference type="InterPro" id="IPR014235">
    <property type="entry name" value="Spore_PdaA"/>
</dbReference>
<evidence type="ECO:0000313" key="3">
    <source>
        <dbReference type="Proteomes" id="UP000316425"/>
    </source>
</evidence>
<dbReference type="GO" id="GO:0016020">
    <property type="term" value="C:membrane"/>
    <property type="evidence" value="ECO:0007669"/>
    <property type="project" value="TreeGrafter"/>
</dbReference>
<keyword evidence="3" id="KW-1185">Reference proteome</keyword>
<dbReference type="EMBL" id="VMHE01000005">
    <property type="protein sequence ID" value="TSJ66195.1"/>
    <property type="molecule type" value="Genomic_DNA"/>
</dbReference>
<feature type="domain" description="NodB homology" evidence="1">
    <location>
        <begin position="65"/>
        <end position="246"/>
    </location>
</feature>
<dbReference type="RefSeq" id="WP_144088194.1">
    <property type="nucleotide sequence ID" value="NZ_VMHE01000005.1"/>
</dbReference>
<dbReference type="PROSITE" id="PS51677">
    <property type="entry name" value="NODB"/>
    <property type="match status" value="1"/>
</dbReference>
<dbReference type="InterPro" id="IPR002509">
    <property type="entry name" value="NODB_dom"/>
</dbReference>
<dbReference type="InterPro" id="IPR011330">
    <property type="entry name" value="Glyco_hydro/deAcase_b/a-brl"/>
</dbReference>
<dbReference type="Proteomes" id="UP000316425">
    <property type="component" value="Unassembled WGS sequence"/>
</dbReference>
<dbReference type="PANTHER" id="PTHR10587">
    <property type="entry name" value="GLYCOSYL TRANSFERASE-RELATED"/>
    <property type="match status" value="1"/>
</dbReference>
<dbReference type="CDD" id="cd10948">
    <property type="entry name" value="CE4_BsPdaA_like"/>
    <property type="match status" value="1"/>
</dbReference>
<reference evidence="2 3" key="1">
    <citation type="submission" date="2019-07" db="EMBL/GenBank/DDBJ databases">
        <title>Allobacillus sp. nov. SKP isolated from shrimp paste of Euphausiacea.</title>
        <authorList>
            <person name="Kanchanasin P."/>
            <person name="Tanasupawat S."/>
            <person name="Shi W."/>
            <person name="Wu L."/>
            <person name="Ma J."/>
        </authorList>
    </citation>
    <scope>NUCLEOTIDE SEQUENCE [LARGE SCALE GENOMIC DNA]</scope>
    <source>
        <strain evidence="2 3">SKP4-8</strain>
    </source>
</reference>
<evidence type="ECO:0000259" key="1">
    <source>
        <dbReference type="PROSITE" id="PS51677"/>
    </source>
</evidence>
<dbReference type="AlphaFoldDB" id="A0A556PP79"/>
<comment type="caution">
    <text evidence="2">The sequence shown here is derived from an EMBL/GenBank/DDBJ whole genome shotgun (WGS) entry which is preliminary data.</text>
</comment>
<dbReference type="GO" id="GO:0016810">
    <property type="term" value="F:hydrolase activity, acting on carbon-nitrogen (but not peptide) bonds"/>
    <property type="evidence" value="ECO:0007669"/>
    <property type="project" value="InterPro"/>
</dbReference>
<dbReference type="OrthoDB" id="9812065at2"/>
<sequence length="259" mass="29509">MKKILTTFLIIAFVIGQSLPILAVSNESYGFGYKKTEGEIPPDLGFYAPLIEKYNGYYMGNPDEKKIYLTFDNGYEEGYTGMILDVLKEKQVPATFFLTGHYVDDEPELTKRMVNEGHIIGNHSDKHLDYTAASDEKVKKDLQTLDEKITKVTSQDHVKFFRPAKGVFSERTLDLTNKLGYVNVFWTVALVDWNTGEKKGWEQAYRGVIDQIHPGAVVLLHAVSEDNAEALSHLIDDLRKRGYEFASLDELLWDELLPF</sequence>
<dbReference type="InterPro" id="IPR050248">
    <property type="entry name" value="Polysacc_deacetylase_ArnD"/>
</dbReference>
<accession>A0A556PP79</accession>
<name>A0A556PP79_9BACI</name>
<dbReference type="SUPFAM" id="SSF88713">
    <property type="entry name" value="Glycoside hydrolase/deacetylase"/>
    <property type="match status" value="1"/>
</dbReference>
<proteinExistence type="predicted"/>
<dbReference type="GO" id="GO:0005975">
    <property type="term" value="P:carbohydrate metabolic process"/>
    <property type="evidence" value="ECO:0007669"/>
    <property type="project" value="InterPro"/>
</dbReference>
<protein>
    <submittedName>
        <fullName evidence="2">Delta-lactam-biosynthetic de-N-acetylase</fullName>
    </submittedName>
</protein>
<dbReference type="Pfam" id="PF01522">
    <property type="entry name" value="Polysacc_deac_1"/>
    <property type="match status" value="1"/>
</dbReference>
<gene>
    <name evidence="2" type="primary">pdaA</name>
    <name evidence="2" type="ORF">FPQ13_04805</name>
</gene>
<evidence type="ECO:0000313" key="2">
    <source>
        <dbReference type="EMBL" id="TSJ66195.1"/>
    </source>
</evidence>
<organism evidence="2 3">
    <name type="scientific">Allobacillus salarius</name>
    <dbReference type="NCBI Taxonomy" id="1955272"/>
    <lineage>
        <taxon>Bacteria</taxon>
        <taxon>Bacillati</taxon>
        <taxon>Bacillota</taxon>
        <taxon>Bacilli</taxon>
        <taxon>Bacillales</taxon>
        <taxon>Bacillaceae</taxon>
        <taxon>Allobacillus</taxon>
    </lineage>
</organism>
<dbReference type="Gene3D" id="3.20.20.370">
    <property type="entry name" value="Glycoside hydrolase/deacetylase"/>
    <property type="match status" value="1"/>
</dbReference>